<dbReference type="GO" id="GO:0016705">
    <property type="term" value="F:oxidoreductase activity, acting on paired donors, with incorporation or reduction of molecular oxygen"/>
    <property type="evidence" value="ECO:0007669"/>
    <property type="project" value="InterPro"/>
</dbReference>
<dbReference type="InterPro" id="IPR036396">
    <property type="entry name" value="Cyt_P450_sf"/>
</dbReference>
<keyword evidence="3 4" id="KW-0479">Metal-binding</keyword>
<dbReference type="RefSeq" id="XP_002292172.1">
    <property type="nucleotide sequence ID" value="XM_002292136.1"/>
</dbReference>
<protein>
    <recommendedName>
        <fullName evidence="8">Cytochrome P450</fullName>
    </recommendedName>
</protein>
<accession>B8C7Q9</accession>
<evidence type="ECO:0008006" key="8">
    <source>
        <dbReference type="Google" id="ProtNLM"/>
    </source>
</evidence>
<dbReference type="PROSITE" id="PS00086">
    <property type="entry name" value="CYTOCHROME_P450"/>
    <property type="match status" value="1"/>
</dbReference>
<keyword evidence="3 4" id="KW-0349">Heme</keyword>
<dbReference type="GO" id="GO:0005506">
    <property type="term" value="F:iron ion binding"/>
    <property type="evidence" value="ECO:0007669"/>
    <property type="project" value="InterPro"/>
</dbReference>
<dbReference type="SUPFAM" id="SSF48264">
    <property type="entry name" value="Cytochrome P450"/>
    <property type="match status" value="1"/>
</dbReference>
<keyword evidence="5" id="KW-0812">Transmembrane</keyword>
<dbReference type="AlphaFoldDB" id="B8C7Q9"/>
<reference evidence="6 7" key="1">
    <citation type="journal article" date="2004" name="Science">
        <title>The genome of the diatom Thalassiosira pseudonana: ecology, evolution, and metabolism.</title>
        <authorList>
            <person name="Armbrust E.V."/>
            <person name="Berges J.A."/>
            <person name="Bowler C."/>
            <person name="Green B.R."/>
            <person name="Martinez D."/>
            <person name="Putnam N.H."/>
            <person name="Zhou S."/>
            <person name="Allen A.E."/>
            <person name="Apt K.E."/>
            <person name="Bechner M."/>
            <person name="Brzezinski M.A."/>
            <person name="Chaal B.K."/>
            <person name="Chiovitti A."/>
            <person name="Davis A.K."/>
            <person name="Demarest M.S."/>
            <person name="Detter J.C."/>
            <person name="Glavina T."/>
            <person name="Goodstein D."/>
            <person name="Hadi M.Z."/>
            <person name="Hellsten U."/>
            <person name="Hildebrand M."/>
            <person name="Jenkins B.D."/>
            <person name="Jurka J."/>
            <person name="Kapitonov V.V."/>
            <person name="Kroger N."/>
            <person name="Lau W.W."/>
            <person name="Lane T.W."/>
            <person name="Larimer F.W."/>
            <person name="Lippmeier J.C."/>
            <person name="Lucas S."/>
            <person name="Medina M."/>
            <person name="Montsant A."/>
            <person name="Obornik M."/>
            <person name="Parker M.S."/>
            <person name="Palenik B."/>
            <person name="Pazour G.J."/>
            <person name="Richardson P.M."/>
            <person name="Rynearson T.A."/>
            <person name="Saito M.A."/>
            <person name="Schwartz D.C."/>
            <person name="Thamatrakoln K."/>
            <person name="Valentin K."/>
            <person name="Vardi A."/>
            <person name="Wilkerson F.P."/>
            <person name="Rokhsar D.S."/>
        </authorList>
    </citation>
    <scope>NUCLEOTIDE SEQUENCE [LARGE SCALE GENOMIC DNA]</scope>
    <source>
        <strain evidence="6 7">CCMP1335</strain>
    </source>
</reference>
<keyword evidence="7" id="KW-1185">Reference proteome</keyword>
<evidence type="ECO:0000256" key="2">
    <source>
        <dbReference type="ARBA" id="ARBA00010617"/>
    </source>
</evidence>
<dbReference type="Proteomes" id="UP000001449">
    <property type="component" value="Chromosome 9"/>
</dbReference>
<dbReference type="InParanoid" id="B8C7Q9"/>
<proteinExistence type="inferred from homology"/>
<dbReference type="Gene3D" id="1.10.630.10">
    <property type="entry name" value="Cytochrome P450"/>
    <property type="match status" value="1"/>
</dbReference>
<sequence>MEGSSSSSSSSAMLFRLSSFLMTQQEDSLLSPPLFDNLIPSSFNNNSLLVLLTSITIILLLIIIIKQLHSHHTRQPFHPKHNLPPSRAFTAEAVMGMGRKVWRVADSFAGSILEESRKNSGADAGTGGYRKDALELFKWVIIDVFGVVALGYDFQCTKSLKLAPLAQSFDYSIDDVQERTLASEMCNPFMQCYWLPTERNRRYAFHNGRVRGHMQLRTFSSSLASRGDDLLTILLKTPSPNNNQGNDNVDVMSTKEVIEMLLTLFYAGYDTSSTALSCAMYLLSTHKEIQTICANEARAASISLQQDPSTWNEQLAYCKAVVMESLRLHSPVTLTSRTLETNVQLDECTSVPKGTRVYIPIELIQTSECNFARATEFLPERWDSSYIPPANPHNIFAFSDGARNCVGRRLALMESTMVLACMVRDLVVNVPEGFKLEMKKKFVMTTPEEVPLIFTERCRDGRV</sequence>
<dbReference type="InterPro" id="IPR001128">
    <property type="entry name" value="Cyt_P450"/>
</dbReference>
<dbReference type="Pfam" id="PF00067">
    <property type="entry name" value="p450"/>
    <property type="match status" value="1"/>
</dbReference>
<keyword evidence="5" id="KW-1133">Transmembrane helix</keyword>
<feature type="binding site" description="axial binding residue" evidence="3">
    <location>
        <position position="405"/>
    </location>
    <ligand>
        <name>heme</name>
        <dbReference type="ChEBI" id="CHEBI:30413"/>
    </ligand>
    <ligandPart>
        <name>Fe</name>
        <dbReference type="ChEBI" id="CHEBI:18248"/>
    </ligandPart>
</feature>
<dbReference type="KEGG" id="tps:THAPSDRAFT_269400"/>
<comment type="similarity">
    <text evidence="2 4">Belongs to the cytochrome P450 family.</text>
</comment>
<dbReference type="InterPro" id="IPR002401">
    <property type="entry name" value="Cyt_P450_E_grp-I"/>
</dbReference>
<dbReference type="STRING" id="35128.B8C7Q9"/>
<dbReference type="InterPro" id="IPR050121">
    <property type="entry name" value="Cytochrome_P450_monoxygenase"/>
</dbReference>
<evidence type="ECO:0000256" key="1">
    <source>
        <dbReference type="ARBA" id="ARBA00001971"/>
    </source>
</evidence>
<dbReference type="PANTHER" id="PTHR24305:SF166">
    <property type="entry name" value="CYTOCHROME P450 12A4, MITOCHONDRIAL-RELATED"/>
    <property type="match status" value="1"/>
</dbReference>
<organism evidence="6 7">
    <name type="scientific">Thalassiosira pseudonana</name>
    <name type="common">Marine diatom</name>
    <name type="synonym">Cyclotella nana</name>
    <dbReference type="NCBI Taxonomy" id="35128"/>
    <lineage>
        <taxon>Eukaryota</taxon>
        <taxon>Sar</taxon>
        <taxon>Stramenopiles</taxon>
        <taxon>Ochrophyta</taxon>
        <taxon>Bacillariophyta</taxon>
        <taxon>Coscinodiscophyceae</taxon>
        <taxon>Thalassiosirophycidae</taxon>
        <taxon>Thalassiosirales</taxon>
        <taxon>Thalassiosiraceae</taxon>
        <taxon>Thalassiosira</taxon>
    </lineage>
</organism>
<reference evidence="6 7" key="2">
    <citation type="journal article" date="2008" name="Nature">
        <title>The Phaeodactylum genome reveals the evolutionary history of diatom genomes.</title>
        <authorList>
            <person name="Bowler C."/>
            <person name="Allen A.E."/>
            <person name="Badger J.H."/>
            <person name="Grimwood J."/>
            <person name="Jabbari K."/>
            <person name="Kuo A."/>
            <person name="Maheswari U."/>
            <person name="Martens C."/>
            <person name="Maumus F."/>
            <person name="Otillar R.P."/>
            <person name="Rayko E."/>
            <person name="Salamov A."/>
            <person name="Vandepoele K."/>
            <person name="Beszteri B."/>
            <person name="Gruber A."/>
            <person name="Heijde M."/>
            <person name="Katinka M."/>
            <person name="Mock T."/>
            <person name="Valentin K."/>
            <person name="Verret F."/>
            <person name="Berges J.A."/>
            <person name="Brownlee C."/>
            <person name="Cadoret J.P."/>
            <person name="Chiovitti A."/>
            <person name="Choi C.J."/>
            <person name="Coesel S."/>
            <person name="De Martino A."/>
            <person name="Detter J.C."/>
            <person name="Durkin C."/>
            <person name="Falciatore A."/>
            <person name="Fournet J."/>
            <person name="Haruta M."/>
            <person name="Huysman M.J."/>
            <person name="Jenkins B.D."/>
            <person name="Jiroutova K."/>
            <person name="Jorgensen R.E."/>
            <person name="Joubert Y."/>
            <person name="Kaplan A."/>
            <person name="Kroger N."/>
            <person name="Kroth P.G."/>
            <person name="La Roche J."/>
            <person name="Lindquist E."/>
            <person name="Lommer M."/>
            <person name="Martin-Jezequel V."/>
            <person name="Lopez P.J."/>
            <person name="Lucas S."/>
            <person name="Mangogna M."/>
            <person name="McGinnis K."/>
            <person name="Medlin L.K."/>
            <person name="Montsant A."/>
            <person name="Oudot-Le Secq M.P."/>
            <person name="Napoli C."/>
            <person name="Obornik M."/>
            <person name="Parker M.S."/>
            <person name="Petit J.L."/>
            <person name="Porcel B.M."/>
            <person name="Poulsen N."/>
            <person name="Robison M."/>
            <person name="Rychlewski L."/>
            <person name="Rynearson T.A."/>
            <person name="Schmutz J."/>
            <person name="Shapiro H."/>
            <person name="Siaut M."/>
            <person name="Stanley M."/>
            <person name="Sussman M.R."/>
            <person name="Taylor A.R."/>
            <person name="Vardi A."/>
            <person name="von Dassow P."/>
            <person name="Vyverman W."/>
            <person name="Willis A."/>
            <person name="Wyrwicz L.S."/>
            <person name="Rokhsar D.S."/>
            <person name="Weissenbach J."/>
            <person name="Armbrust E.V."/>
            <person name="Green B.R."/>
            <person name="Van de Peer Y."/>
            <person name="Grigoriev I.V."/>
        </authorList>
    </citation>
    <scope>NUCLEOTIDE SEQUENCE [LARGE SCALE GENOMIC DNA]</scope>
    <source>
        <strain evidence="6 7">CCMP1335</strain>
    </source>
</reference>
<evidence type="ECO:0000256" key="3">
    <source>
        <dbReference type="PIRSR" id="PIRSR602401-1"/>
    </source>
</evidence>
<evidence type="ECO:0000313" key="7">
    <source>
        <dbReference type="Proteomes" id="UP000001449"/>
    </source>
</evidence>
<evidence type="ECO:0000256" key="5">
    <source>
        <dbReference type="SAM" id="Phobius"/>
    </source>
</evidence>
<feature type="transmembrane region" description="Helical" evidence="5">
    <location>
        <begin position="47"/>
        <end position="65"/>
    </location>
</feature>
<dbReference type="PRINTS" id="PR00463">
    <property type="entry name" value="EP450I"/>
</dbReference>
<dbReference type="PaxDb" id="35128-Thaps269400"/>
<evidence type="ECO:0000256" key="4">
    <source>
        <dbReference type="RuleBase" id="RU000461"/>
    </source>
</evidence>
<keyword evidence="3 4" id="KW-0408">Iron</keyword>
<dbReference type="PRINTS" id="PR00385">
    <property type="entry name" value="P450"/>
</dbReference>
<feature type="transmembrane region" description="Helical" evidence="5">
    <location>
        <begin position="136"/>
        <end position="154"/>
    </location>
</feature>
<gene>
    <name evidence="6" type="ORF">THAPSDRAFT_269400</name>
</gene>
<keyword evidence="4" id="KW-0560">Oxidoreductase</keyword>
<dbReference type="GO" id="GO:0020037">
    <property type="term" value="F:heme binding"/>
    <property type="evidence" value="ECO:0007669"/>
    <property type="project" value="InterPro"/>
</dbReference>
<comment type="cofactor">
    <cofactor evidence="1 3">
        <name>heme</name>
        <dbReference type="ChEBI" id="CHEBI:30413"/>
    </cofactor>
</comment>
<dbReference type="eggNOG" id="KOG0157">
    <property type="taxonomic scope" value="Eukaryota"/>
</dbReference>
<dbReference type="HOGENOM" id="CLU_591228_0_0_1"/>
<keyword evidence="4" id="KW-0503">Monooxygenase</keyword>
<dbReference type="PANTHER" id="PTHR24305">
    <property type="entry name" value="CYTOCHROME P450"/>
    <property type="match status" value="1"/>
</dbReference>
<dbReference type="InterPro" id="IPR017972">
    <property type="entry name" value="Cyt_P450_CS"/>
</dbReference>
<dbReference type="EMBL" id="CM000645">
    <property type="protein sequence ID" value="EED90147.1"/>
    <property type="molecule type" value="Genomic_DNA"/>
</dbReference>
<dbReference type="GO" id="GO:0004497">
    <property type="term" value="F:monooxygenase activity"/>
    <property type="evidence" value="ECO:0007669"/>
    <property type="project" value="UniProtKB-KW"/>
</dbReference>
<evidence type="ECO:0000313" key="6">
    <source>
        <dbReference type="EMBL" id="EED90147.1"/>
    </source>
</evidence>
<keyword evidence="5" id="KW-0472">Membrane</keyword>
<name>B8C7Q9_THAPS</name>
<dbReference type="GeneID" id="7449260"/>